<accession>A0A8C9CYC6</accession>
<dbReference type="FunFam" id="1.20.1070.10:FF:000003">
    <property type="entry name" value="Olfactory receptor"/>
    <property type="match status" value="1"/>
</dbReference>
<dbReference type="InterPro" id="IPR000276">
    <property type="entry name" value="GPCR_Rhodpsn"/>
</dbReference>
<evidence type="ECO:0000313" key="12">
    <source>
        <dbReference type="Proteomes" id="UP000694554"/>
    </source>
</evidence>
<dbReference type="GO" id="GO:0004984">
    <property type="term" value="F:olfactory receptor activity"/>
    <property type="evidence" value="ECO:0007669"/>
    <property type="project" value="Ensembl"/>
</dbReference>
<evidence type="ECO:0000256" key="1">
    <source>
        <dbReference type="ARBA" id="ARBA00003929"/>
    </source>
</evidence>
<feature type="transmembrane region" description="Helical" evidence="9">
    <location>
        <begin position="45"/>
        <end position="68"/>
    </location>
</feature>
<evidence type="ECO:0000259" key="10">
    <source>
        <dbReference type="PROSITE" id="PS50262"/>
    </source>
</evidence>
<evidence type="ECO:0000256" key="4">
    <source>
        <dbReference type="ARBA" id="ARBA00022989"/>
    </source>
</evidence>
<dbReference type="PROSITE" id="PS00237">
    <property type="entry name" value="G_PROTEIN_RECEP_F1_1"/>
    <property type="match status" value="1"/>
</dbReference>
<feature type="domain" description="G-protein coupled receptors family 1 profile" evidence="10">
    <location>
        <begin position="61"/>
        <end position="296"/>
    </location>
</feature>
<feature type="transmembrane region" description="Helical" evidence="9">
    <location>
        <begin position="279"/>
        <end position="298"/>
    </location>
</feature>
<dbReference type="InterPro" id="IPR000725">
    <property type="entry name" value="Olfact_rcpt"/>
</dbReference>
<dbReference type="GeneTree" id="ENSGT01150000286988"/>
<feature type="transmembrane region" description="Helical" evidence="9">
    <location>
        <begin position="206"/>
        <end position="227"/>
    </location>
</feature>
<name>A0A8C9CYC6_PHOSS</name>
<dbReference type="GO" id="GO:0016020">
    <property type="term" value="C:membrane"/>
    <property type="evidence" value="ECO:0007669"/>
    <property type="project" value="UniProtKB-SubCell"/>
</dbReference>
<evidence type="ECO:0000256" key="2">
    <source>
        <dbReference type="ARBA" id="ARBA00004141"/>
    </source>
</evidence>
<keyword evidence="5" id="KW-0297">G-protein coupled receptor</keyword>
<dbReference type="PROSITE" id="PS50262">
    <property type="entry name" value="G_PROTEIN_RECEP_F1_2"/>
    <property type="match status" value="1"/>
</dbReference>
<comment type="subcellular location">
    <subcellularLocation>
        <location evidence="2">Membrane</location>
        <topology evidence="2">Multi-pass membrane protein</topology>
    </subcellularLocation>
</comment>
<dbReference type="PRINTS" id="PR00245">
    <property type="entry name" value="OLFACTORYR"/>
</dbReference>
<evidence type="ECO:0000256" key="9">
    <source>
        <dbReference type="SAM" id="Phobius"/>
    </source>
</evidence>
<evidence type="ECO:0000313" key="11">
    <source>
        <dbReference type="Ensembl" id="ENSPSNP00000025320.1"/>
    </source>
</evidence>
<reference evidence="11" key="2">
    <citation type="submission" date="2025-08" db="UniProtKB">
        <authorList>
            <consortium name="Ensembl"/>
        </authorList>
    </citation>
    <scope>IDENTIFICATION</scope>
</reference>
<dbReference type="SUPFAM" id="SSF81321">
    <property type="entry name" value="Family A G protein-coupled receptor-like"/>
    <property type="match status" value="1"/>
</dbReference>
<evidence type="ECO:0000256" key="5">
    <source>
        <dbReference type="ARBA" id="ARBA00023040"/>
    </source>
</evidence>
<evidence type="ECO:0000256" key="8">
    <source>
        <dbReference type="ARBA" id="ARBA00023224"/>
    </source>
</evidence>
<dbReference type="InterPro" id="IPR017452">
    <property type="entry name" value="GPCR_Rhodpsn_7TM"/>
</dbReference>
<feature type="transmembrane region" description="Helical" evidence="9">
    <location>
        <begin position="113"/>
        <end position="132"/>
    </location>
</feature>
<keyword evidence="4 9" id="KW-1133">Transmembrane helix</keyword>
<proteinExistence type="predicted"/>
<keyword evidence="12" id="KW-1185">Reference proteome</keyword>
<dbReference type="Ensembl" id="ENSPSNT00000028464.1">
    <property type="protein sequence ID" value="ENSPSNP00000025320.1"/>
    <property type="gene ID" value="ENSPSNG00000018384.1"/>
</dbReference>
<keyword evidence="3 9" id="KW-0812">Transmembrane</keyword>
<comment type="function">
    <text evidence="1">Putative odorant or sperm cell receptor.</text>
</comment>
<sequence length="331" mass="37368">MGSVEWDVKVYCHKILNLCKLVPIFRQQGTKFILLGFSDSPKLRIGLFSVFLGTYLLTVAWNLGFVILIRMDSFIHTPMYFFLSSLSLSFLDFCYVTSTTPKMLSDFFRKPEFISFMGCTMQYFFFASLGLTESCLLAAMAYDRCVAVCNPLLCTDIMSPTLCVQVVVGAYILNFCGPNGINHFSDLPQLLVLSCSETFFLKVIKFVIRVIFGVVSILIIVISYGYIPATILKISSVEGRAKAFNTCASHPAVVTFSFGSGLFVRMHPRTDHSLGYDKMASVFYTVVIPMLNPLTYSLRNKEIKDTLKWYFKLSGCLGKFQLMKTGMWREA</sequence>
<protein>
    <recommendedName>
        <fullName evidence="10">G-protein coupled receptors family 1 profile domain-containing protein</fullName>
    </recommendedName>
</protein>
<dbReference type="PANTHER" id="PTHR48018">
    <property type="entry name" value="OLFACTORY RECEPTOR"/>
    <property type="match status" value="1"/>
</dbReference>
<dbReference type="Proteomes" id="UP000694554">
    <property type="component" value="Chromosome 8"/>
</dbReference>
<dbReference type="GO" id="GO:0004930">
    <property type="term" value="F:G protein-coupled receptor activity"/>
    <property type="evidence" value="ECO:0007669"/>
    <property type="project" value="UniProtKB-KW"/>
</dbReference>
<evidence type="ECO:0000256" key="7">
    <source>
        <dbReference type="ARBA" id="ARBA00023170"/>
    </source>
</evidence>
<keyword evidence="6 9" id="KW-0472">Membrane</keyword>
<keyword evidence="7" id="KW-0675">Receptor</keyword>
<feature type="transmembrane region" description="Helical" evidence="9">
    <location>
        <begin position="80"/>
        <end position="98"/>
    </location>
</feature>
<reference evidence="11" key="3">
    <citation type="submission" date="2025-09" db="UniProtKB">
        <authorList>
            <consortium name="Ensembl"/>
        </authorList>
    </citation>
    <scope>IDENTIFICATION</scope>
</reference>
<reference evidence="11" key="1">
    <citation type="submission" date="2019-08" db="EMBL/GenBank/DDBJ databases">
        <title>Phocoena sinus (Vaquita) genome, mPhoSin1, primary haplotype.</title>
        <authorList>
            <person name="Morin P."/>
            <person name="Mountcastle J."/>
            <person name="Fungtammasan C."/>
            <person name="Rhie A."/>
            <person name="Rojas-Bracho L."/>
            <person name="Smith C.R."/>
            <person name="Taylor B.L."/>
            <person name="Gulland F.M.D."/>
            <person name="Musser W."/>
            <person name="Houck M."/>
            <person name="Haase B."/>
            <person name="Paez S."/>
            <person name="Howe K."/>
            <person name="Torrance J."/>
            <person name="Formenti G."/>
            <person name="Phillippy A."/>
            <person name="Ryder O."/>
            <person name="Jarvis E.D."/>
            <person name="Fedrigo O."/>
        </authorList>
    </citation>
    <scope>NUCLEOTIDE SEQUENCE [LARGE SCALE GENOMIC DNA]</scope>
</reference>
<evidence type="ECO:0000256" key="6">
    <source>
        <dbReference type="ARBA" id="ARBA00023136"/>
    </source>
</evidence>
<keyword evidence="8" id="KW-0807">Transducer</keyword>
<organism evidence="11 12">
    <name type="scientific">Phocoena sinus</name>
    <name type="common">Vaquita</name>
    <dbReference type="NCBI Taxonomy" id="42100"/>
    <lineage>
        <taxon>Eukaryota</taxon>
        <taxon>Metazoa</taxon>
        <taxon>Chordata</taxon>
        <taxon>Craniata</taxon>
        <taxon>Vertebrata</taxon>
        <taxon>Euteleostomi</taxon>
        <taxon>Mammalia</taxon>
        <taxon>Eutheria</taxon>
        <taxon>Laurasiatheria</taxon>
        <taxon>Artiodactyla</taxon>
        <taxon>Whippomorpha</taxon>
        <taxon>Cetacea</taxon>
        <taxon>Odontoceti</taxon>
        <taxon>Phocoenidae</taxon>
        <taxon>Phocoena</taxon>
    </lineage>
</organism>
<dbReference type="AlphaFoldDB" id="A0A8C9CYC6"/>
<dbReference type="Gene3D" id="1.20.1070.10">
    <property type="entry name" value="Rhodopsin 7-helix transmembrane proteins"/>
    <property type="match status" value="1"/>
</dbReference>
<evidence type="ECO:0000256" key="3">
    <source>
        <dbReference type="ARBA" id="ARBA00022692"/>
    </source>
</evidence>
<dbReference type="Pfam" id="PF13853">
    <property type="entry name" value="7tm_4"/>
    <property type="match status" value="1"/>
</dbReference>